<comment type="catalytic activity">
    <reaction evidence="1">
        <text>a phosphate monoester + H2O = an alcohol + phosphate</text>
        <dbReference type="Rhea" id="RHEA:15017"/>
        <dbReference type="ChEBI" id="CHEBI:15377"/>
        <dbReference type="ChEBI" id="CHEBI:30879"/>
        <dbReference type="ChEBI" id="CHEBI:43474"/>
        <dbReference type="ChEBI" id="CHEBI:67140"/>
        <dbReference type="EC" id="3.1.3.2"/>
    </reaction>
</comment>
<dbReference type="InterPro" id="IPR029033">
    <property type="entry name" value="His_PPase_superfam"/>
</dbReference>
<accession>A0A482VMR0</accession>
<evidence type="ECO:0000256" key="1">
    <source>
        <dbReference type="ARBA" id="ARBA00000032"/>
    </source>
</evidence>
<organism evidence="8 9">
    <name type="scientific">Asbolus verrucosus</name>
    <name type="common">Desert ironclad beetle</name>
    <dbReference type="NCBI Taxonomy" id="1661398"/>
    <lineage>
        <taxon>Eukaryota</taxon>
        <taxon>Metazoa</taxon>
        <taxon>Ecdysozoa</taxon>
        <taxon>Arthropoda</taxon>
        <taxon>Hexapoda</taxon>
        <taxon>Insecta</taxon>
        <taxon>Pterygota</taxon>
        <taxon>Neoptera</taxon>
        <taxon>Endopterygota</taxon>
        <taxon>Coleoptera</taxon>
        <taxon>Polyphaga</taxon>
        <taxon>Cucujiformia</taxon>
        <taxon>Tenebrionidae</taxon>
        <taxon>Pimeliinae</taxon>
        <taxon>Asbolus</taxon>
    </lineage>
</organism>
<evidence type="ECO:0000256" key="2">
    <source>
        <dbReference type="ARBA" id="ARBA00005375"/>
    </source>
</evidence>
<name>A0A482VMR0_ASBVE</name>
<evidence type="ECO:0000256" key="4">
    <source>
        <dbReference type="ARBA" id="ARBA00022729"/>
    </source>
</evidence>
<keyword evidence="5" id="KW-0378">Hydrolase</keyword>
<dbReference type="EC" id="3.1.3.2" evidence="3"/>
<dbReference type="OrthoDB" id="10257284at2759"/>
<evidence type="ECO:0000256" key="5">
    <source>
        <dbReference type="ARBA" id="ARBA00022801"/>
    </source>
</evidence>
<reference evidence="8 9" key="1">
    <citation type="submission" date="2017-03" db="EMBL/GenBank/DDBJ databases">
        <title>Genome of the blue death feigning beetle - Asbolus verrucosus.</title>
        <authorList>
            <person name="Rider S.D."/>
        </authorList>
    </citation>
    <scope>NUCLEOTIDE SEQUENCE [LARGE SCALE GENOMIC DNA]</scope>
    <source>
        <strain evidence="8">Butters</strain>
        <tissue evidence="8">Head and leg muscle</tissue>
    </source>
</reference>
<dbReference type="PANTHER" id="PTHR11567:SF211">
    <property type="entry name" value="PROSTATIC ACID PHOSPHATASE"/>
    <property type="match status" value="1"/>
</dbReference>
<dbReference type="Gene3D" id="3.40.50.1240">
    <property type="entry name" value="Phosphoglycerate mutase-like"/>
    <property type="match status" value="2"/>
</dbReference>
<evidence type="ECO:0000256" key="6">
    <source>
        <dbReference type="ARBA" id="ARBA00023157"/>
    </source>
</evidence>
<dbReference type="InterPro" id="IPR000560">
    <property type="entry name" value="His_Pase_clade-2"/>
</dbReference>
<evidence type="ECO:0000256" key="3">
    <source>
        <dbReference type="ARBA" id="ARBA00012646"/>
    </source>
</evidence>
<dbReference type="InterPro" id="IPR050645">
    <property type="entry name" value="Histidine_acid_phosphatase"/>
</dbReference>
<comment type="caution">
    <text evidence="8">The sequence shown here is derived from an EMBL/GenBank/DDBJ whole genome shotgun (WGS) entry which is preliminary data.</text>
</comment>
<feature type="non-terminal residue" evidence="8">
    <location>
        <position position="564"/>
    </location>
</feature>
<keyword evidence="9" id="KW-1185">Reference proteome</keyword>
<keyword evidence="4" id="KW-0732">Signal</keyword>
<dbReference type="GO" id="GO:0003993">
    <property type="term" value="F:acid phosphatase activity"/>
    <property type="evidence" value="ECO:0007669"/>
    <property type="project" value="UniProtKB-EC"/>
</dbReference>
<evidence type="ECO:0000313" key="9">
    <source>
        <dbReference type="Proteomes" id="UP000292052"/>
    </source>
</evidence>
<keyword evidence="7" id="KW-0325">Glycoprotein</keyword>
<dbReference type="EMBL" id="QDEB01086351">
    <property type="protein sequence ID" value="RZC33739.1"/>
    <property type="molecule type" value="Genomic_DNA"/>
</dbReference>
<dbReference type="AlphaFoldDB" id="A0A482VMR0"/>
<gene>
    <name evidence="8" type="ORF">BDFB_010922</name>
</gene>
<evidence type="ECO:0000313" key="8">
    <source>
        <dbReference type="EMBL" id="RZC33739.1"/>
    </source>
</evidence>
<dbReference type="Proteomes" id="UP000292052">
    <property type="component" value="Unassembled WGS sequence"/>
</dbReference>
<evidence type="ECO:0000256" key="7">
    <source>
        <dbReference type="ARBA" id="ARBA00023180"/>
    </source>
</evidence>
<comment type="similarity">
    <text evidence="2">Belongs to the histidine acid phosphatase family.</text>
</comment>
<proteinExistence type="inferred from homology"/>
<keyword evidence="6" id="KW-1015">Disulfide bond</keyword>
<protein>
    <recommendedName>
        <fullName evidence="3">acid phosphatase</fullName>
        <ecNumber evidence="3">3.1.3.2</ecNumber>
    </recommendedName>
</protein>
<dbReference type="PANTHER" id="PTHR11567">
    <property type="entry name" value="ACID PHOSPHATASE-RELATED"/>
    <property type="match status" value="1"/>
</dbReference>
<dbReference type="CDD" id="cd07061">
    <property type="entry name" value="HP_HAP_like"/>
    <property type="match status" value="2"/>
</dbReference>
<sequence length="564" mass="65736">MNLFRHGNRTANGPEELYPKDPYVNESYFPVGLGQLTNAGKRKEYAIGKALRDKYDQFLGTYTYPEIVEAQSTDYNRTKMSLQLVLASLFPPKCEEVWNTNMNWQPIPYNYLPRSKDKVLMGVTCPNYLKLYNQYVQSPRQQSVYKKYKNYFDYIAENTGLNVTTFLDVYNLYFGLATEEEWGFKLPPWTKKVWPKTITELAIKEYFVATATTKLMQMASGTGVFLGYFLQKMILDTISKITGTDKGTKIYLYSAHENNVAELLILLRLFDKPHIPTYGSYITFEIHRFGDFYGVKIYYENYTTKQPQLLKLPACEPVCEFNKFILLRIKLFRHGNRTANGPEELYPKDPYINETYFPFGLGQLTNAGKIKEYSIGKGLRFKYNKFLGGYYYPEMVEALSTDYNRTKASLQLVLAGLFPPKAEEIWNDELNWQPIPYNYVPTSRDKILIGVNCPNYVKLYNQHIVSVKQQTEFDNYKSIFNYISNSTGLNITTFIDVYNLYFGLATEEEWGFKLPPWTKELWPEIILDLAIKHYFVETATTDLRRMASGKFCYMLQCISRGNKF</sequence>
<dbReference type="Pfam" id="PF00328">
    <property type="entry name" value="His_Phos_2"/>
    <property type="match status" value="2"/>
</dbReference>
<dbReference type="SUPFAM" id="SSF53254">
    <property type="entry name" value="Phosphoglycerate mutase-like"/>
    <property type="match status" value="2"/>
</dbReference>